<evidence type="ECO:0000256" key="9">
    <source>
        <dbReference type="PROSITE-ProRule" id="PRU10061"/>
    </source>
</evidence>
<dbReference type="InterPro" id="IPR006311">
    <property type="entry name" value="TAT_signal"/>
</dbReference>
<dbReference type="AlphaFoldDB" id="A0A0H3D645"/>
<dbReference type="GO" id="GO:0046373">
    <property type="term" value="P:L-arabinose metabolic process"/>
    <property type="evidence" value="ECO:0007669"/>
    <property type="project" value="InterPro"/>
</dbReference>
<dbReference type="eggNOG" id="COG3693">
    <property type="taxonomic scope" value="Bacteria"/>
</dbReference>
<dbReference type="Pfam" id="PF03664">
    <property type="entry name" value="Glyco_hydro_62"/>
    <property type="match status" value="1"/>
</dbReference>
<keyword evidence="5 10" id="KW-0378">Hydrolase</keyword>
<dbReference type="SMART" id="SM00458">
    <property type="entry name" value="RICIN"/>
    <property type="match status" value="1"/>
</dbReference>
<evidence type="ECO:0000256" key="5">
    <source>
        <dbReference type="ARBA" id="ARBA00022801"/>
    </source>
</evidence>
<accession>A0A0H3D645</accession>
<dbReference type="OrthoDB" id="9815836at2"/>
<dbReference type="SUPFAM" id="SSF51445">
    <property type="entry name" value="(Trans)glycosidases"/>
    <property type="match status" value="1"/>
</dbReference>
<keyword evidence="3" id="KW-0964">Secreted</keyword>
<organism evidence="13 14">
    <name type="scientific">Amycolatopsis mediterranei (strain U-32)</name>
    <dbReference type="NCBI Taxonomy" id="749927"/>
    <lineage>
        <taxon>Bacteria</taxon>
        <taxon>Bacillati</taxon>
        <taxon>Actinomycetota</taxon>
        <taxon>Actinomycetes</taxon>
        <taxon>Pseudonocardiales</taxon>
        <taxon>Pseudonocardiaceae</taxon>
        <taxon>Amycolatopsis</taxon>
    </lineage>
</organism>
<dbReference type="GO" id="GO:0046556">
    <property type="term" value="F:alpha-L-arabinofuranosidase activity"/>
    <property type="evidence" value="ECO:0007669"/>
    <property type="project" value="UniProtKB-EC"/>
</dbReference>
<dbReference type="InterPro" id="IPR005193">
    <property type="entry name" value="GH62_arabinosidase"/>
</dbReference>
<feature type="signal peptide" evidence="11">
    <location>
        <begin position="1"/>
        <end position="37"/>
    </location>
</feature>
<comment type="subcellular location">
    <subcellularLocation>
        <location evidence="2">Secreted</location>
    </subcellularLocation>
</comment>
<dbReference type="SUPFAM" id="SSF75005">
    <property type="entry name" value="Arabinanase/levansucrase/invertase"/>
    <property type="match status" value="1"/>
</dbReference>
<dbReference type="KEGG" id="amd:AMED_3995"/>
<reference evidence="13 14" key="1">
    <citation type="journal article" date="2010" name="Cell Res.">
        <title>Complete genome sequence of the rifamycin SV-producing Amycolatopsis mediterranei U32 revealed its genetic characteristics in phylogeny and metabolism.</title>
        <authorList>
            <person name="Zhao W."/>
            <person name="Zhong Y."/>
            <person name="Yuan H."/>
            <person name="Wang J."/>
            <person name="Zheng H."/>
            <person name="Wang Y."/>
            <person name="Cen X."/>
            <person name="Xu F."/>
            <person name="Bai J."/>
            <person name="Han X."/>
            <person name="Lu G."/>
            <person name="Zhu Y."/>
            <person name="Shao Z."/>
            <person name="Yan H."/>
            <person name="Li C."/>
            <person name="Peng N."/>
            <person name="Zhang Z."/>
            <person name="Zhang Y."/>
            <person name="Lin W."/>
            <person name="Fan Y."/>
            <person name="Qin Z."/>
            <person name="Hu Y."/>
            <person name="Zhu B."/>
            <person name="Wang S."/>
            <person name="Ding X."/>
            <person name="Zhao G.P."/>
        </authorList>
    </citation>
    <scope>NUCLEOTIDE SEQUENCE [LARGE SCALE GENOMIC DNA]</scope>
    <source>
        <strain evidence="14">U-32</strain>
    </source>
</reference>
<dbReference type="Pfam" id="PF00331">
    <property type="entry name" value="Glyco_hydro_10"/>
    <property type="match status" value="1"/>
</dbReference>
<dbReference type="GO" id="GO:0045493">
    <property type="term" value="P:xylan catabolic process"/>
    <property type="evidence" value="ECO:0007669"/>
    <property type="project" value="UniProtKB-KW"/>
</dbReference>
<protein>
    <recommendedName>
        <fullName evidence="10">Beta-xylanase</fullName>
        <ecNumber evidence="10">3.2.1.8</ecNumber>
    </recommendedName>
</protein>
<evidence type="ECO:0000256" key="10">
    <source>
        <dbReference type="RuleBase" id="RU361174"/>
    </source>
</evidence>
<sequence>MTTGSPPRRRLRTAVTVLAAAGLAATAVVLSPGVAGAASTLGAAAAQSGRYFGAAISTSHLGEAAYVNTWTSEFNGVTPENEMKWDTVEPNRNQFNFAPADRIVSQAKAQGMKIRGHTLVWYQQLAPWVGGLDATNLRSAMLNHISQVAGHWKGQVIAWDVVNEAFEENGTRRQSVFQQKLGDGYLEDAFRAARTADPSAKLCYNDYNTDGINAKSTGIYNMVRDFKSRGVPIDCVGFQSHLSSNSNLSSYQANLQRFADLGVDVQITELDVGGSGTGQANVYRQVTQACRAVTRCTGITVWGVTDKYSWRSGDTPLLFDGNYGKKQAYTSVLDALGGDDPDPGGSTGPVRATAANRCLDVPGSAGTAGTQVQIWDCHSGANQQWTRGSAGELSVYSGAGKRCLGTAGGGTAAGTAAVIADCTGGAGQKWTFTGSGTITHGQSGLCLDVSGAATANGTKVIIWSCNGGANQRWTGPSAPTGGTLPSRYSWSSSGPLIAPKSDATHDIAGIKDPSVVYADGKYHVFASTANAAGYNLVYLSFTDWAQAGSATQYYLDQSGIGTGYRAAPEVFYFAPQKLWYLVYQDGNAAYSTNPDIGNPSGWSAPKHFYPSMPGIIQQNIGSGYWVDMWVICDATTCHLFSSDDNGHLYRSQTSVANFPEGMSDPVIAAQDADRYALFEASNVYKVAGADQYLLVVEAIGAQGRYFRSWTSSAIAGPWTPLADTESAPFAGAANVTFPAGQWTTDISHGEMIRAGTDQTLTIDPCRIRYLYQGRDPASGGDYNSLPWRLGLLTQTNATC</sequence>
<dbReference type="EMBL" id="CP002000">
    <property type="protein sequence ID" value="ADJ45772.1"/>
    <property type="molecule type" value="Genomic_DNA"/>
</dbReference>
<dbReference type="CDD" id="cd08987">
    <property type="entry name" value="GH62"/>
    <property type="match status" value="1"/>
</dbReference>
<evidence type="ECO:0000259" key="12">
    <source>
        <dbReference type="PROSITE" id="PS51760"/>
    </source>
</evidence>
<dbReference type="InterPro" id="IPR000772">
    <property type="entry name" value="Ricin_B_lectin"/>
</dbReference>
<keyword evidence="6 10" id="KW-0119">Carbohydrate metabolism</keyword>
<dbReference type="Gene3D" id="2.80.10.50">
    <property type="match status" value="1"/>
</dbReference>
<dbReference type="PROSITE" id="PS51318">
    <property type="entry name" value="TAT"/>
    <property type="match status" value="1"/>
</dbReference>
<feature type="chain" id="PRO_5002607353" description="Beta-xylanase" evidence="11">
    <location>
        <begin position="38"/>
        <end position="799"/>
    </location>
</feature>
<dbReference type="PANTHER" id="PTHR40631">
    <property type="entry name" value="ALPHA-L-ARABINOFURANOSIDASE AXHA-2-RELATED"/>
    <property type="match status" value="1"/>
</dbReference>
<keyword evidence="7 10" id="KW-0326">Glycosidase</keyword>
<keyword evidence="13" id="KW-0858">Xylan degradation</keyword>
<keyword evidence="4 11" id="KW-0732">Signal</keyword>
<dbReference type="Gene3D" id="3.20.20.80">
    <property type="entry name" value="Glycosidases"/>
    <property type="match status" value="1"/>
</dbReference>
<dbReference type="RefSeq" id="WP_013225844.1">
    <property type="nucleotide sequence ID" value="NC_014318.1"/>
</dbReference>
<dbReference type="PANTHER" id="PTHR40631:SF2">
    <property type="entry name" value="ALPHA-L-ARABINOFURANOSIDASE"/>
    <property type="match status" value="1"/>
</dbReference>
<evidence type="ECO:0000256" key="8">
    <source>
        <dbReference type="ARBA" id="ARBA00023326"/>
    </source>
</evidence>
<dbReference type="SUPFAM" id="SSF50370">
    <property type="entry name" value="Ricin B-like lectins"/>
    <property type="match status" value="1"/>
</dbReference>
<dbReference type="InterPro" id="IPR035992">
    <property type="entry name" value="Ricin_B-like_lectins"/>
</dbReference>
<evidence type="ECO:0000256" key="6">
    <source>
        <dbReference type="ARBA" id="ARBA00023277"/>
    </source>
</evidence>
<dbReference type="PROSITE" id="PS50231">
    <property type="entry name" value="RICIN_B_LECTIN"/>
    <property type="match status" value="1"/>
</dbReference>
<comment type="catalytic activity">
    <reaction evidence="1">
        <text>Hydrolysis of terminal non-reducing alpha-L-arabinofuranoside residues in alpha-L-arabinosides.</text>
        <dbReference type="EC" id="3.2.1.55"/>
    </reaction>
</comment>
<dbReference type="InterPro" id="IPR001000">
    <property type="entry name" value="GH10_dom"/>
</dbReference>
<dbReference type="InterPro" id="IPR023296">
    <property type="entry name" value="Glyco_hydro_beta-prop_sf"/>
</dbReference>
<dbReference type="PROSITE" id="PS00591">
    <property type="entry name" value="GH10_1"/>
    <property type="match status" value="1"/>
</dbReference>
<evidence type="ECO:0000256" key="4">
    <source>
        <dbReference type="ARBA" id="ARBA00022729"/>
    </source>
</evidence>
<gene>
    <name evidence="13" type="ordered locus">AMED_3995</name>
</gene>
<dbReference type="CDD" id="cd23418">
    <property type="entry name" value="beta-trefoil_Ricin_XLN-like"/>
    <property type="match status" value="1"/>
</dbReference>
<feature type="active site" description="Nucleophile" evidence="9">
    <location>
        <position position="269"/>
    </location>
</feature>
<dbReference type="InterPro" id="IPR031158">
    <property type="entry name" value="GH10_AS"/>
</dbReference>
<evidence type="ECO:0000256" key="11">
    <source>
        <dbReference type="SAM" id="SignalP"/>
    </source>
</evidence>
<proteinExistence type="inferred from homology"/>
<dbReference type="Pfam" id="PF00652">
    <property type="entry name" value="Ricin_B_lectin"/>
    <property type="match status" value="1"/>
</dbReference>
<evidence type="ECO:0000256" key="2">
    <source>
        <dbReference type="ARBA" id="ARBA00004613"/>
    </source>
</evidence>
<dbReference type="HOGENOM" id="CLU_016688_0_0_11"/>
<dbReference type="SMART" id="SM00633">
    <property type="entry name" value="Glyco_10"/>
    <property type="match status" value="1"/>
</dbReference>
<dbReference type="PATRIC" id="fig|749927.5.peg.4132"/>
<evidence type="ECO:0000256" key="3">
    <source>
        <dbReference type="ARBA" id="ARBA00022525"/>
    </source>
</evidence>
<name>A0A0H3D645_AMYMU</name>
<dbReference type="Gene3D" id="2.115.10.20">
    <property type="entry name" value="Glycosyl hydrolase domain, family 43"/>
    <property type="match status" value="1"/>
</dbReference>
<dbReference type="EC" id="3.2.1.8" evidence="10"/>
<dbReference type="PRINTS" id="PR00134">
    <property type="entry name" value="GLHYDRLASE10"/>
</dbReference>
<evidence type="ECO:0000313" key="14">
    <source>
        <dbReference type="Proteomes" id="UP000000328"/>
    </source>
</evidence>
<comment type="catalytic activity">
    <reaction evidence="10">
        <text>Endohydrolysis of (1-&gt;4)-beta-D-xylosidic linkages in xylans.</text>
        <dbReference type="EC" id="3.2.1.8"/>
    </reaction>
</comment>
<keyword evidence="8 10" id="KW-0624">Polysaccharide degradation</keyword>
<dbReference type="GO" id="GO:0005576">
    <property type="term" value="C:extracellular region"/>
    <property type="evidence" value="ECO:0007669"/>
    <property type="project" value="UniProtKB-SubCell"/>
</dbReference>
<dbReference type="InterPro" id="IPR017853">
    <property type="entry name" value="GH"/>
</dbReference>
<dbReference type="GeneID" id="92871729"/>
<comment type="similarity">
    <text evidence="10">Belongs to the glycosyl hydrolase 10 (cellulase F) family.</text>
</comment>
<dbReference type="GO" id="GO:0031176">
    <property type="term" value="F:endo-1,4-beta-xylanase activity"/>
    <property type="evidence" value="ECO:0007669"/>
    <property type="project" value="UniProtKB-EC"/>
</dbReference>
<dbReference type="Proteomes" id="UP000000328">
    <property type="component" value="Chromosome"/>
</dbReference>
<dbReference type="PROSITE" id="PS51760">
    <property type="entry name" value="GH10_2"/>
    <property type="match status" value="1"/>
</dbReference>
<evidence type="ECO:0000256" key="1">
    <source>
        <dbReference type="ARBA" id="ARBA00001462"/>
    </source>
</evidence>
<evidence type="ECO:0000256" key="7">
    <source>
        <dbReference type="ARBA" id="ARBA00023295"/>
    </source>
</evidence>
<evidence type="ECO:0000313" key="13">
    <source>
        <dbReference type="EMBL" id="ADJ45772.1"/>
    </source>
</evidence>
<feature type="domain" description="GH10" evidence="12">
    <location>
        <begin position="35"/>
        <end position="335"/>
    </location>
</feature>